<dbReference type="CDD" id="cd06583">
    <property type="entry name" value="PGRP"/>
    <property type="match status" value="1"/>
</dbReference>
<dbReference type="GO" id="GO:0046872">
    <property type="term" value="F:metal ion binding"/>
    <property type="evidence" value="ECO:0007669"/>
    <property type="project" value="UniProtKB-KW"/>
</dbReference>
<dbReference type="OrthoDB" id="9794842at2"/>
<evidence type="ECO:0000256" key="3">
    <source>
        <dbReference type="ARBA" id="ARBA00004496"/>
    </source>
</evidence>
<dbReference type="GO" id="GO:0008745">
    <property type="term" value="F:N-acetylmuramoyl-L-alanine amidase activity"/>
    <property type="evidence" value="ECO:0007669"/>
    <property type="project" value="UniProtKB-EC"/>
</dbReference>
<dbReference type="InterPro" id="IPR051206">
    <property type="entry name" value="NAMLAA_amidase_2"/>
</dbReference>
<dbReference type="GO" id="GO:0071555">
    <property type="term" value="P:cell wall organization"/>
    <property type="evidence" value="ECO:0007669"/>
    <property type="project" value="UniProtKB-KW"/>
</dbReference>
<evidence type="ECO:0000256" key="1">
    <source>
        <dbReference type="ARBA" id="ARBA00001561"/>
    </source>
</evidence>
<evidence type="ECO:0000313" key="15">
    <source>
        <dbReference type="Proteomes" id="UP000002015"/>
    </source>
</evidence>
<evidence type="ECO:0000256" key="2">
    <source>
        <dbReference type="ARBA" id="ARBA00001947"/>
    </source>
</evidence>
<reference evidence="14 15" key="1">
    <citation type="submission" date="2007-08" db="EMBL/GenBank/DDBJ databases">
        <title>Complete sequence of Shewanella sediminis HAW-EB3.</title>
        <authorList>
            <consortium name="US DOE Joint Genome Institute"/>
            <person name="Copeland A."/>
            <person name="Lucas S."/>
            <person name="Lapidus A."/>
            <person name="Barry K."/>
            <person name="Glavina del Rio T."/>
            <person name="Dalin E."/>
            <person name="Tice H."/>
            <person name="Pitluck S."/>
            <person name="Chertkov O."/>
            <person name="Brettin T."/>
            <person name="Bruce D."/>
            <person name="Detter J.C."/>
            <person name="Han C."/>
            <person name="Schmutz J."/>
            <person name="Larimer F."/>
            <person name="Land M."/>
            <person name="Hauser L."/>
            <person name="Kyrpides N."/>
            <person name="Kim E."/>
            <person name="Zhao J.-S."/>
            <person name="Richardson P."/>
        </authorList>
    </citation>
    <scope>NUCLEOTIDE SEQUENCE [LARGE SCALE GENOMIC DNA]</scope>
    <source>
        <strain evidence="14 15">HAW-EB3</strain>
    </source>
</reference>
<keyword evidence="7" id="KW-0479">Metal-binding</keyword>
<evidence type="ECO:0000256" key="12">
    <source>
        <dbReference type="ARBA" id="ARBA00042615"/>
    </source>
</evidence>
<evidence type="ECO:0000256" key="10">
    <source>
        <dbReference type="ARBA" id="ARBA00023316"/>
    </source>
</evidence>
<dbReference type="NCBIfam" id="NF008758">
    <property type="entry name" value="PRK11789.1"/>
    <property type="match status" value="1"/>
</dbReference>
<evidence type="ECO:0000256" key="8">
    <source>
        <dbReference type="ARBA" id="ARBA00022801"/>
    </source>
</evidence>
<dbReference type="EMBL" id="CP000821">
    <property type="protein sequence ID" value="ABV35041.1"/>
    <property type="molecule type" value="Genomic_DNA"/>
</dbReference>
<dbReference type="SMART" id="SM00644">
    <property type="entry name" value="Ami_2"/>
    <property type="match status" value="1"/>
</dbReference>
<keyword evidence="10" id="KW-0961">Cell wall biogenesis/degradation</keyword>
<dbReference type="eggNOG" id="COG3023">
    <property type="taxonomic scope" value="Bacteria"/>
</dbReference>
<dbReference type="GO" id="GO:0009254">
    <property type="term" value="P:peptidoglycan turnover"/>
    <property type="evidence" value="ECO:0007669"/>
    <property type="project" value="TreeGrafter"/>
</dbReference>
<sequence length="205" mass="22928">MSSHIKTSPPVTAQERSPTDNDICLEKRCADGWINDARRCESPHFNHRPLNEVSLLVIHNISLPAGCFGESYIDQLFKGCLDVSADASFIDLKGLEVSAHFLIRRDGELVQYVSCGDRAWHAGVSSYGSREGCNDFAIGIELEGTDTLAYTEQQYRELKILTLALFDAYPMLNIDRVVGHCDIAPGRKTDPGESFDWQRFKKDLS</sequence>
<dbReference type="Gene3D" id="3.40.80.10">
    <property type="entry name" value="Peptidoglycan recognition protein-like"/>
    <property type="match status" value="1"/>
</dbReference>
<dbReference type="RefSeq" id="WP_012140778.1">
    <property type="nucleotide sequence ID" value="NC_009831.1"/>
</dbReference>
<evidence type="ECO:0000256" key="9">
    <source>
        <dbReference type="ARBA" id="ARBA00022833"/>
    </source>
</evidence>
<evidence type="ECO:0000259" key="13">
    <source>
        <dbReference type="SMART" id="SM00644"/>
    </source>
</evidence>
<dbReference type="PANTHER" id="PTHR30417">
    <property type="entry name" value="N-ACETYLMURAMOYL-L-ALANINE AMIDASE AMID"/>
    <property type="match status" value="1"/>
</dbReference>
<comment type="similarity">
    <text evidence="4">Belongs to the N-acetylmuramoyl-L-alanine amidase 2 family.</text>
</comment>
<comment type="subcellular location">
    <subcellularLocation>
        <location evidence="3">Cytoplasm</location>
    </subcellularLocation>
</comment>
<dbReference type="EC" id="3.5.1.28" evidence="5"/>
<dbReference type="Proteomes" id="UP000002015">
    <property type="component" value="Chromosome"/>
</dbReference>
<dbReference type="Pfam" id="PF01510">
    <property type="entry name" value="Amidase_2"/>
    <property type="match status" value="1"/>
</dbReference>
<keyword evidence="8" id="KW-0378">Hydrolase</keyword>
<comment type="catalytic activity">
    <reaction evidence="1">
        <text>Hydrolyzes the link between N-acetylmuramoyl residues and L-amino acid residues in certain cell-wall glycopeptides.</text>
        <dbReference type="EC" id="3.5.1.28"/>
    </reaction>
</comment>
<feature type="domain" description="N-acetylmuramoyl-L-alanine amidase" evidence="13">
    <location>
        <begin position="42"/>
        <end position="192"/>
    </location>
</feature>
<comment type="cofactor">
    <cofactor evidence="2">
        <name>Zn(2+)</name>
        <dbReference type="ChEBI" id="CHEBI:29105"/>
    </cofactor>
</comment>
<dbReference type="InterPro" id="IPR036505">
    <property type="entry name" value="Amidase/PGRP_sf"/>
</dbReference>
<evidence type="ECO:0000313" key="14">
    <source>
        <dbReference type="EMBL" id="ABV35041.1"/>
    </source>
</evidence>
<evidence type="ECO:0000256" key="11">
    <source>
        <dbReference type="ARBA" id="ARBA00039257"/>
    </source>
</evidence>
<name>A8FQB8_SHESH</name>
<dbReference type="InterPro" id="IPR002502">
    <property type="entry name" value="Amidase_domain"/>
</dbReference>
<protein>
    <recommendedName>
        <fullName evidence="11">1,6-anhydro-N-acetylmuramyl-L-alanine amidase AmpD</fullName>
        <ecNumber evidence="5">3.5.1.28</ecNumber>
    </recommendedName>
    <alternativeName>
        <fullName evidence="12">N-acetylmuramoyl-L-alanine amidase</fullName>
    </alternativeName>
</protein>
<dbReference type="STRING" id="425104.Ssed_0428"/>
<dbReference type="HOGENOM" id="CLU_049290_1_0_6"/>
<keyword evidence="9" id="KW-0862">Zinc</keyword>
<evidence type="ECO:0000256" key="7">
    <source>
        <dbReference type="ARBA" id="ARBA00022723"/>
    </source>
</evidence>
<dbReference type="KEGG" id="sse:Ssed_0428"/>
<dbReference type="AlphaFoldDB" id="A8FQB8"/>
<evidence type="ECO:0000256" key="6">
    <source>
        <dbReference type="ARBA" id="ARBA00022490"/>
    </source>
</evidence>
<proteinExistence type="inferred from homology"/>
<evidence type="ECO:0000256" key="5">
    <source>
        <dbReference type="ARBA" id="ARBA00011901"/>
    </source>
</evidence>
<keyword evidence="15" id="KW-1185">Reference proteome</keyword>
<gene>
    <name evidence="14" type="ordered locus">Ssed_0428</name>
</gene>
<accession>A8FQB8</accession>
<dbReference type="GO" id="GO:0009253">
    <property type="term" value="P:peptidoglycan catabolic process"/>
    <property type="evidence" value="ECO:0007669"/>
    <property type="project" value="InterPro"/>
</dbReference>
<evidence type="ECO:0000256" key="4">
    <source>
        <dbReference type="ARBA" id="ARBA00007553"/>
    </source>
</evidence>
<dbReference type="SUPFAM" id="SSF55846">
    <property type="entry name" value="N-acetylmuramoyl-L-alanine amidase-like"/>
    <property type="match status" value="1"/>
</dbReference>
<dbReference type="PANTHER" id="PTHR30417:SF4">
    <property type="entry name" value="1,6-ANHYDRO-N-ACETYLMURAMYL-L-ALANINE AMIDASE AMPD"/>
    <property type="match status" value="1"/>
</dbReference>
<organism evidence="14 15">
    <name type="scientific">Shewanella sediminis (strain HAW-EB3)</name>
    <dbReference type="NCBI Taxonomy" id="425104"/>
    <lineage>
        <taxon>Bacteria</taxon>
        <taxon>Pseudomonadati</taxon>
        <taxon>Pseudomonadota</taxon>
        <taxon>Gammaproteobacteria</taxon>
        <taxon>Alteromonadales</taxon>
        <taxon>Shewanellaceae</taxon>
        <taxon>Shewanella</taxon>
    </lineage>
</organism>
<dbReference type="GO" id="GO:0005737">
    <property type="term" value="C:cytoplasm"/>
    <property type="evidence" value="ECO:0007669"/>
    <property type="project" value="UniProtKB-SubCell"/>
</dbReference>
<keyword evidence="6" id="KW-0963">Cytoplasm</keyword>